<gene>
    <name evidence="2" type="ORF">A2846_02575</name>
</gene>
<dbReference type="Proteomes" id="UP000176339">
    <property type="component" value="Unassembled WGS sequence"/>
</dbReference>
<evidence type="ECO:0000313" key="2">
    <source>
        <dbReference type="EMBL" id="OGE84426.1"/>
    </source>
</evidence>
<reference evidence="2 3" key="1">
    <citation type="journal article" date="2016" name="Nat. Commun.">
        <title>Thousands of microbial genomes shed light on interconnected biogeochemical processes in an aquifer system.</title>
        <authorList>
            <person name="Anantharaman K."/>
            <person name="Brown C.T."/>
            <person name="Hug L.A."/>
            <person name="Sharon I."/>
            <person name="Castelle C.J."/>
            <person name="Probst A.J."/>
            <person name="Thomas B.C."/>
            <person name="Singh A."/>
            <person name="Wilkins M.J."/>
            <person name="Karaoz U."/>
            <person name="Brodie E.L."/>
            <person name="Williams K.H."/>
            <person name="Hubbard S.S."/>
            <person name="Banfield J.F."/>
        </authorList>
    </citation>
    <scope>NUCLEOTIDE SEQUENCE [LARGE SCALE GENOMIC DNA]</scope>
</reference>
<name>A0A1F5P3H8_9BACT</name>
<evidence type="ECO:0000256" key="1">
    <source>
        <dbReference type="SAM" id="MobiDB-lite"/>
    </source>
</evidence>
<proteinExistence type="predicted"/>
<protein>
    <submittedName>
        <fullName evidence="2">Uncharacterized protein</fullName>
    </submittedName>
</protein>
<comment type="caution">
    <text evidence="2">The sequence shown here is derived from an EMBL/GenBank/DDBJ whole genome shotgun (WGS) entry which is preliminary data.</text>
</comment>
<dbReference type="EMBL" id="MFEN01000012">
    <property type="protein sequence ID" value="OGE84426.1"/>
    <property type="molecule type" value="Genomic_DNA"/>
</dbReference>
<accession>A0A1F5P3H8</accession>
<evidence type="ECO:0000313" key="3">
    <source>
        <dbReference type="Proteomes" id="UP000176339"/>
    </source>
</evidence>
<organism evidence="2 3">
    <name type="scientific">Candidatus Doudnabacteria bacterium RIFCSPHIGHO2_01_FULL_49_9</name>
    <dbReference type="NCBI Taxonomy" id="1817827"/>
    <lineage>
        <taxon>Bacteria</taxon>
        <taxon>Candidatus Doudnaibacteriota</taxon>
    </lineage>
</organism>
<dbReference type="AlphaFoldDB" id="A0A1F5P3H8"/>
<sequence length="77" mass="8505">MERRQRVISPAADEEGGEEGGATFRDNSPQPPLSIRGGGGARRHAAELFAGTEIVYEMVEHIIKSKYQITNVKSMFK</sequence>
<feature type="region of interest" description="Disordered" evidence="1">
    <location>
        <begin position="1"/>
        <end position="40"/>
    </location>
</feature>